<reference evidence="3 4" key="1">
    <citation type="submission" date="2020-11" db="EMBL/GenBank/DDBJ databases">
        <authorList>
            <person name="Sun Q."/>
        </authorList>
    </citation>
    <scope>NUCLEOTIDE SEQUENCE [LARGE SCALE GENOMIC DNA]</scope>
    <source>
        <strain evidence="3 4">P8398</strain>
    </source>
</reference>
<dbReference type="PROSITE" id="PS50883">
    <property type="entry name" value="EAL"/>
    <property type="match status" value="1"/>
</dbReference>
<accession>A0AA49A6R2</accession>
<feature type="compositionally biased region" description="Basic and acidic residues" evidence="1">
    <location>
        <begin position="13"/>
        <end position="36"/>
    </location>
</feature>
<dbReference type="SUPFAM" id="SSF141868">
    <property type="entry name" value="EAL domain-like"/>
    <property type="match status" value="1"/>
</dbReference>
<dbReference type="InterPro" id="IPR001633">
    <property type="entry name" value="EAL_dom"/>
</dbReference>
<dbReference type="Proteomes" id="UP000662888">
    <property type="component" value="Chromosome"/>
</dbReference>
<protein>
    <submittedName>
        <fullName evidence="3">EAL domain-containing protein</fullName>
    </submittedName>
</protein>
<evidence type="ECO:0000259" key="2">
    <source>
        <dbReference type="PROSITE" id="PS50883"/>
    </source>
</evidence>
<dbReference type="PANTHER" id="PTHR33121:SF70">
    <property type="entry name" value="SIGNALING PROTEIN YKOW"/>
    <property type="match status" value="1"/>
</dbReference>
<evidence type="ECO:0000313" key="3">
    <source>
        <dbReference type="EMBL" id="QPI47795.1"/>
    </source>
</evidence>
<name>A0AA49A6R2_9BURK</name>
<dbReference type="EMBL" id="CP065053">
    <property type="protein sequence ID" value="QPI47795.1"/>
    <property type="molecule type" value="Genomic_DNA"/>
</dbReference>
<dbReference type="Pfam" id="PF00563">
    <property type="entry name" value="EAL"/>
    <property type="match status" value="1"/>
</dbReference>
<dbReference type="InterPro" id="IPR035919">
    <property type="entry name" value="EAL_sf"/>
</dbReference>
<feature type="region of interest" description="Disordered" evidence="1">
    <location>
        <begin position="8"/>
        <end position="36"/>
    </location>
</feature>
<dbReference type="InterPro" id="IPR050706">
    <property type="entry name" value="Cyclic-di-GMP_PDE-like"/>
</dbReference>
<gene>
    <name evidence="3" type="ORF">IV454_19715</name>
</gene>
<proteinExistence type="predicted"/>
<organism evidence="3 4">
    <name type="scientific">Massilia antarctica</name>
    <dbReference type="NCBI Taxonomy" id="2765360"/>
    <lineage>
        <taxon>Bacteria</taxon>
        <taxon>Pseudomonadati</taxon>
        <taxon>Pseudomonadota</taxon>
        <taxon>Betaproteobacteria</taxon>
        <taxon>Burkholderiales</taxon>
        <taxon>Oxalobacteraceae</taxon>
        <taxon>Telluria group</taxon>
        <taxon>Massilia</taxon>
    </lineage>
</organism>
<sequence length="114" mass="12745">MLHVVARALTRSSHRDDAPCGRAADRQRRLQPGRDVRAGISLSHELGFRVVAEGIETDEVRQLLRDQGCDEGQGYLFARPLRRKTCSRGAPASQPARPPRALPGSLLARRRLRR</sequence>
<feature type="domain" description="EAL" evidence="2">
    <location>
        <begin position="1"/>
        <end position="94"/>
    </location>
</feature>
<evidence type="ECO:0000256" key="1">
    <source>
        <dbReference type="SAM" id="MobiDB-lite"/>
    </source>
</evidence>
<feature type="region of interest" description="Disordered" evidence="1">
    <location>
        <begin position="86"/>
        <end position="114"/>
    </location>
</feature>
<dbReference type="PANTHER" id="PTHR33121">
    <property type="entry name" value="CYCLIC DI-GMP PHOSPHODIESTERASE PDEF"/>
    <property type="match status" value="1"/>
</dbReference>
<dbReference type="RefSeq" id="WP_206087467.1">
    <property type="nucleotide sequence ID" value="NZ_CP065053.1"/>
</dbReference>
<keyword evidence="4" id="KW-1185">Reference proteome</keyword>
<evidence type="ECO:0000313" key="4">
    <source>
        <dbReference type="Proteomes" id="UP000662888"/>
    </source>
</evidence>
<dbReference type="Gene3D" id="3.20.20.450">
    <property type="entry name" value="EAL domain"/>
    <property type="match status" value="1"/>
</dbReference>